<sequence length="86" mass="9564">MGVTLEKSAAKRKFPVAPAPDLGERLYSPYTLWFKADLGKRAAKRQLSSILLLHEKIQTEPANLTSSSPPRNNPLVDLRFCAGQKE</sequence>
<dbReference type="EMBL" id="RJJE01000017">
    <property type="protein sequence ID" value="RNI27241.1"/>
    <property type="molecule type" value="Genomic_DNA"/>
</dbReference>
<gene>
    <name evidence="1" type="ORF">EFA69_13855</name>
</gene>
<name>A0A3M9MP04_9BACT</name>
<accession>A0A3M9MP04</accession>
<evidence type="ECO:0000313" key="1">
    <source>
        <dbReference type="EMBL" id="RNI27241.1"/>
    </source>
</evidence>
<keyword evidence="2" id="KW-1185">Reference proteome</keyword>
<dbReference type="AlphaFoldDB" id="A0A3M9MP04"/>
<protein>
    <submittedName>
        <fullName evidence="1">Uncharacterized protein</fullName>
    </submittedName>
</protein>
<comment type="caution">
    <text evidence="1">The sequence shown here is derived from an EMBL/GenBank/DDBJ whole genome shotgun (WGS) entry which is preliminary data.</text>
</comment>
<dbReference type="Proteomes" id="UP000271010">
    <property type="component" value="Unassembled WGS sequence"/>
</dbReference>
<proteinExistence type="predicted"/>
<evidence type="ECO:0000313" key="2">
    <source>
        <dbReference type="Proteomes" id="UP000271010"/>
    </source>
</evidence>
<reference evidence="1 2" key="1">
    <citation type="submission" date="2018-11" db="EMBL/GenBank/DDBJ databases">
        <title>Rufibacter latericius sp. nov., isolated from water in Baiyang Lake.</title>
        <authorList>
            <person name="Yang Y."/>
        </authorList>
    </citation>
    <scope>NUCLEOTIDE SEQUENCE [LARGE SCALE GENOMIC DNA]</scope>
    <source>
        <strain evidence="1 2">MCC P1</strain>
    </source>
</reference>
<organism evidence="1 2">
    <name type="scientific">Rufibacter immobilis</name>
    <dbReference type="NCBI Taxonomy" id="1348778"/>
    <lineage>
        <taxon>Bacteria</taxon>
        <taxon>Pseudomonadati</taxon>
        <taxon>Bacteroidota</taxon>
        <taxon>Cytophagia</taxon>
        <taxon>Cytophagales</taxon>
        <taxon>Hymenobacteraceae</taxon>
        <taxon>Rufibacter</taxon>
    </lineage>
</organism>